<dbReference type="InterPro" id="IPR019647">
    <property type="entry name" value="PhoP_reg_network_YrbL"/>
</dbReference>
<organism evidence="1 2">
    <name type="scientific">Allohahella marinimesophila</name>
    <dbReference type="NCBI Taxonomy" id="1054972"/>
    <lineage>
        <taxon>Bacteria</taxon>
        <taxon>Pseudomonadati</taxon>
        <taxon>Pseudomonadota</taxon>
        <taxon>Gammaproteobacteria</taxon>
        <taxon>Oceanospirillales</taxon>
        <taxon>Hahellaceae</taxon>
        <taxon>Allohahella</taxon>
    </lineage>
</organism>
<dbReference type="EMBL" id="BAABBO010000011">
    <property type="protein sequence ID" value="GAA3967840.1"/>
    <property type="molecule type" value="Genomic_DNA"/>
</dbReference>
<proteinExistence type="predicted"/>
<accession>A0ABP7PLW8</accession>
<evidence type="ECO:0000313" key="1">
    <source>
        <dbReference type="EMBL" id="GAA3967840.1"/>
    </source>
</evidence>
<dbReference type="Pfam" id="PF10707">
    <property type="entry name" value="YrbL-PhoP_reg"/>
    <property type="match status" value="1"/>
</dbReference>
<sequence length="253" mass="28557">MVNMNDSPTPMPKLDLGPEDNAFAQGGNRLCFIHPDDPVKCVKTLRKDRLPELKQKEKGLKGRLRKRSSFDDNQQEYSTFLRIADLYGPSALKFIPRCYGMVATNHGPGLVTDLIRDFDGAISMTLKQYVWIHGDTPRVKNCIAAFQQSWESIGLPSRNLLLHNIVVQLSAPDVICRLVVIDGLGWADVLPFGWWSRTLARAKAARKAERLNEAIEALLDIRRTNGEWGYHGWMEPAQRYAGVGERPASEQEK</sequence>
<evidence type="ECO:0008006" key="3">
    <source>
        <dbReference type="Google" id="ProtNLM"/>
    </source>
</evidence>
<gene>
    <name evidence="1" type="ORF">GCM10022278_26970</name>
</gene>
<keyword evidence="2" id="KW-1185">Reference proteome</keyword>
<protein>
    <recommendedName>
        <fullName evidence="3">PhoP regulatory network protein YrbL</fullName>
    </recommendedName>
</protein>
<evidence type="ECO:0000313" key="2">
    <source>
        <dbReference type="Proteomes" id="UP001501337"/>
    </source>
</evidence>
<reference evidence="2" key="1">
    <citation type="journal article" date="2019" name="Int. J. Syst. Evol. Microbiol.">
        <title>The Global Catalogue of Microorganisms (GCM) 10K type strain sequencing project: providing services to taxonomists for standard genome sequencing and annotation.</title>
        <authorList>
            <consortium name="The Broad Institute Genomics Platform"/>
            <consortium name="The Broad Institute Genome Sequencing Center for Infectious Disease"/>
            <person name="Wu L."/>
            <person name="Ma J."/>
        </authorList>
    </citation>
    <scope>NUCLEOTIDE SEQUENCE [LARGE SCALE GENOMIC DNA]</scope>
    <source>
        <strain evidence="2">JCM 17555</strain>
    </source>
</reference>
<name>A0ABP7PLW8_9GAMM</name>
<comment type="caution">
    <text evidence="1">The sequence shown here is derived from an EMBL/GenBank/DDBJ whole genome shotgun (WGS) entry which is preliminary data.</text>
</comment>
<dbReference type="Proteomes" id="UP001501337">
    <property type="component" value="Unassembled WGS sequence"/>
</dbReference>